<dbReference type="PANTHER" id="PTHR30283">
    <property type="entry name" value="PEROXIDE STRESS RESPONSE PROTEIN YAAA"/>
    <property type="match status" value="1"/>
</dbReference>
<gene>
    <name evidence="1" type="ORF">KILIM_016_00440</name>
</gene>
<comment type="caution">
    <text evidence="1">The sequence shown here is derived from an EMBL/GenBank/DDBJ whole genome shotgun (WGS) entry which is preliminary data.</text>
</comment>
<dbReference type="STRING" id="1184609.KILIM_016_00440"/>
<accession>K6X8F2</accession>
<dbReference type="EMBL" id="BAHD01000016">
    <property type="protein sequence ID" value="GAB95104.1"/>
    <property type="molecule type" value="Genomic_DNA"/>
</dbReference>
<organism evidence="1 2">
    <name type="scientific">Kineosphaera limosa NBRC 100340</name>
    <dbReference type="NCBI Taxonomy" id="1184609"/>
    <lineage>
        <taxon>Bacteria</taxon>
        <taxon>Bacillati</taxon>
        <taxon>Actinomycetota</taxon>
        <taxon>Actinomycetes</taxon>
        <taxon>Micrococcales</taxon>
        <taxon>Dermatophilaceae</taxon>
        <taxon>Kineosphaera</taxon>
    </lineage>
</organism>
<proteinExistence type="predicted"/>
<sequence length="261" mass="27694">MVTTLGTVLVLLPPSQSKSVRRRGAPMRPDRLSFPQLAATRDRVAHALGQVGGGVEGARLLGLPHTLADQVDLNTRLQRSPAVPVSALYTGVLYDALEVASLTGPAKARATRWLVVVSALYGGLRMRDAVGPYRLSMSTTVPGLPPLARLWRPALAQALGAAAGRGLIVDGRSSDYVAAWKPAGEQATRWVHIAVPGATHGAKHTRGLVARAICEHGLDARTPVALARDLAQVTQGRLGVDLDEPARAGAPWQLRVTHKVW</sequence>
<dbReference type="GO" id="GO:0033194">
    <property type="term" value="P:response to hydroperoxide"/>
    <property type="evidence" value="ECO:0007669"/>
    <property type="project" value="TreeGrafter"/>
</dbReference>
<dbReference type="eggNOG" id="COG3022">
    <property type="taxonomic scope" value="Bacteria"/>
</dbReference>
<keyword evidence="2" id="KW-1185">Reference proteome</keyword>
<reference evidence="1 2" key="1">
    <citation type="submission" date="2012-08" db="EMBL/GenBank/DDBJ databases">
        <title>Whole genome shotgun sequence of Kineosphaera limosa NBRC 100340.</title>
        <authorList>
            <person name="Yoshida I."/>
            <person name="Isaki S."/>
            <person name="Hosoyama A."/>
            <person name="Tsuchikane K."/>
            <person name="Katsumata H."/>
            <person name="Ando Y."/>
            <person name="Ohji S."/>
            <person name="Hamada M."/>
            <person name="Tamura T."/>
            <person name="Yamazoe A."/>
            <person name="Yamazaki S."/>
            <person name="Fujita N."/>
        </authorList>
    </citation>
    <scope>NUCLEOTIDE SEQUENCE [LARGE SCALE GENOMIC DNA]</scope>
    <source>
        <strain evidence="1 2">NBRC 100340</strain>
    </source>
</reference>
<name>K6X8F2_9MICO</name>
<evidence type="ECO:0000313" key="2">
    <source>
        <dbReference type="Proteomes" id="UP000008366"/>
    </source>
</evidence>
<evidence type="ECO:0000313" key="1">
    <source>
        <dbReference type="EMBL" id="GAB95104.1"/>
    </source>
</evidence>
<protein>
    <submittedName>
        <fullName evidence="1">Uncharacterized protein</fullName>
    </submittedName>
</protein>
<dbReference type="Pfam" id="PF03883">
    <property type="entry name" value="H2O2_YaaD"/>
    <property type="match status" value="1"/>
</dbReference>
<dbReference type="Proteomes" id="UP000008366">
    <property type="component" value="Unassembled WGS sequence"/>
</dbReference>
<dbReference type="PANTHER" id="PTHR30283:SF4">
    <property type="entry name" value="PEROXIDE STRESS RESISTANCE PROTEIN YAAA"/>
    <property type="match status" value="1"/>
</dbReference>
<dbReference type="InterPro" id="IPR005583">
    <property type="entry name" value="YaaA"/>
</dbReference>
<dbReference type="GO" id="GO:0005829">
    <property type="term" value="C:cytosol"/>
    <property type="evidence" value="ECO:0007669"/>
    <property type="project" value="TreeGrafter"/>
</dbReference>
<dbReference type="AlphaFoldDB" id="K6X8F2"/>